<dbReference type="Proteomes" id="UP000551878">
    <property type="component" value="Unassembled WGS sequence"/>
</dbReference>
<organism evidence="1 2">
    <name type="scientific">Texcoconibacillus texcoconensis</name>
    <dbReference type="NCBI Taxonomy" id="1095777"/>
    <lineage>
        <taxon>Bacteria</taxon>
        <taxon>Bacillati</taxon>
        <taxon>Bacillota</taxon>
        <taxon>Bacilli</taxon>
        <taxon>Bacillales</taxon>
        <taxon>Bacillaceae</taxon>
        <taxon>Texcoconibacillus</taxon>
    </lineage>
</organism>
<dbReference type="EMBL" id="JACHHB010000007">
    <property type="protein sequence ID" value="MBB5173750.1"/>
    <property type="molecule type" value="Genomic_DNA"/>
</dbReference>
<accession>A0A840QQW8</accession>
<gene>
    <name evidence="1" type="ORF">HNQ41_001939</name>
</gene>
<dbReference type="AlphaFoldDB" id="A0A840QQW8"/>
<reference evidence="1 2" key="1">
    <citation type="submission" date="2020-08" db="EMBL/GenBank/DDBJ databases">
        <title>Genomic Encyclopedia of Type Strains, Phase IV (KMG-IV): sequencing the most valuable type-strain genomes for metagenomic binning, comparative biology and taxonomic classification.</title>
        <authorList>
            <person name="Goeker M."/>
        </authorList>
    </citation>
    <scope>NUCLEOTIDE SEQUENCE [LARGE SCALE GENOMIC DNA]</scope>
    <source>
        <strain evidence="1 2">DSM 24696</strain>
    </source>
</reference>
<sequence length="122" mass="14527">MDQKKRYFITLNPAEMEITNVRDDSQLVQYEVEATEDEIQQIKKALERTDFQLDQVSNVMYRHFDEGNAMEDGHEFQHNIKGIFDLIYQYGTETTKEGLESLGLIQTLEEEDKRNYHPERYT</sequence>
<keyword evidence="2" id="KW-1185">Reference proteome</keyword>
<evidence type="ECO:0000313" key="2">
    <source>
        <dbReference type="Proteomes" id="UP000551878"/>
    </source>
</evidence>
<protein>
    <submittedName>
        <fullName evidence="1">Septal ring factor EnvC (AmiA/AmiB activator)</fullName>
    </submittedName>
</protein>
<dbReference type="RefSeq" id="WP_184664183.1">
    <property type="nucleotide sequence ID" value="NZ_JACHHB010000007.1"/>
</dbReference>
<comment type="caution">
    <text evidence="1">The sequence shown here is derived from an EMBL/GenBank/DDBJ whole genome shotgun (WGS) entry which is preliminary data.</text>
</comment>
<name>A0A840QQW8_9BACI</name>
<proteinExistence type="predicted"/>
<evidence type="ECO:0000313" key="1">
    <source>
        <dbReference type="EMBL" id="MBB5173750.1"/>
    </source>
</evidence>